<sequence length="348" mass="38385">MEQTSRNTTYGAVATSLALHGDRELGELLKAAVPLGSGIGGRSALMEVDGTPVFVKQVPLTDRELLPETVRSTADVFGLPLFCRYGIGGMGGPGGGAWRELAVHVMTTNWVLAGSFPGFPLMYHWRVLPDGPHPPPEELADVERAVAFWGGGPEVRERIEELHRSRASLVLFLEHFPHKPHEWLKAPVAAGGGSAGSACELVERELESGVSFMNAHGLLHFDAHFQNILTDGRRLYFTDFGLSISSRFMLSREESDFFRRHATYDRAYTRTHLVNWLSAELYGAATADERGALIRGWADGERPEGVPEPVAAILARHSPVAAVMSGFYRRFQRESRLVPYPLEEIRAL</sequence>
<reference evidence="1 2" key="1">
    <citation type="submission" date="2019-03" db="EMBL/GenBank/DDBJ databases">
        <title>Draft genome sequences of novel Actinobacteria.</title>
        <authorList>
            <person name="Sahin N."/>
            <person name="Ay H."/>
            <person name="Saygin H."/>
        </authorList>
    </citation>
    <scope>NUCLEOTIDE SEQUENCE [LARGE SCALE GENOMIC DNA]</scope>
    <source>
        <strain evidence="1 2">6K102</strain>
    </source>
</reference>
<evidence type="ECO:0000313" key="2">
    <source>
        <dbReference type="Proteomes" id="UP000295136"/>
    </source>
</evidence>
<proteinExistence type="predicted"/>
<dbReference type="AlphaFoldDB" id="A0A4R5FA23"/>
<keyword evidence="1" id="KW-0808">Transferase</keyword>
<comment type="caution">
    <text evidence="1">The sequence shown here is derived from an EMBL/GenBank/DDBJ whole genome shotgun (WGS) entry which is preliminary data.</text>
</comment>
<organism evidence="1 2">
    <name type="scientific">Nonomuraea mesophila</name>
    <dbReference type="NCBI Taxonomy" id="2530382"/>
    <lineage>
        <taxon>Bacteria</taxon>
        <taxon>Bacillati</taxon>
        <taxon>Actinomycetota</taxon>
        <taxon>Actinomycetes</taxon>
        <taxon>Streptosporangiales</taxon>
        <taxon>Streptosporangiaceae</taxon>
        <taxon>Nonomuraea</taxon>
    </lineage>
</organism>
<dbReference type="InterPro" id="IPR011009">
    <property type="entry name" value="Kinase-like_dom_sf"/>
</dbReference>
<dbReference type="GO" id="GO:0016301">
    <property type="term" value="F:kinase activity"/>
    <property type="evidence" value="ECO:0007669"/>
    <property type="project" value="UniProtKB-KW"/>
</dbReference>
<dbReference type="EMBL" id="SMLD01000067">
    <property type="protein sequence ID" value="TDE45284.1"/>
    <property type="molecule type" value="Genomic_DNA"/>
</dbReference>
<accession>A0A4R5FA23</accession>
<name>A0A4R5FA23_9ACTN</name>
<gene>
    <name evidence="1" type="ORF">E1295_24275</name>
</gene>
<keyword evidence="1" id="KW-0418">Kinase</keyword>
<dbReference type="Proteomes" id="UP000295136">
    <property type="component" value="Unassembled WGS sequence"/>
</dbReference>
<keyword evidence="2" id="KW-1185">Reference proteome</keyword>
<protein>
    <submittedName>
        <fullName evidence="1">Protein kinase family protein</fullName>
    </submittedName>
</protein>
<dbReference type="SUPFAM" id="SSF56112">
    <property type="entry name" value="Protein kinase-like (PK-like)"/>
    <property type="match status" value="1"/>
</dbReference>
<evidence type="ECO:0000313" key="1">
    <source>
        <dbReference type="EMBL" id="TDE45284.1"/>
    </source>
</evidence>
<dbReference type="RefSeq" id="WP_132632952.1">
    <property type="nucleotide sequence ID" value="NZ_SMLD01000067.1"/>
</dbReference>